<proteinExistence type="predicted"/>
<dbReference type="AlphaFoldDB" id="A0A7W1XC62"/>
<name>A0A7W1XC62_9BACL</name>
<evidence type="ECO:0000313" key="2">
    <source>
        <dbReference type="EMBL" id="MBA4543964.1"/>
    </source>
</evidence>
<dbReference type="InterPro" id="IPR041657">
    <property type="entry name" value="HTH_17"/>
</dbReference>
<accession>A0A7W1XC62</accession>
<keyword evidence="3" id="KW-1185">Reference proteome</keyword>
<dbReference type="InterPro" id="IPR010093">
    <property type="entry name" value="SinI_DNA-bd"/>
</dbReference>
<evidence type="ECO:0000259" key="1">
    <source>
        <dbReference type="Pfam" id="PF12728"/>
    </source>
</evidence>
<evidence type="ECO:0000313" key="3">
    <source>
        <dbReference type="Proteomes" id="UP000530514"/>
    </source>
</evidence>
<sequence length="100" mass="11479">MRLGQMTIPSSSNSQLDKSRELLHILERMIEIVETKEMEDKPLALTVKQAAEQLQVSVPTLREHFLCRPDFPKVRAGTRFLIPRKALEEWLNSQASINHG</sequence>
<organism evidence="2 3">
    <name type="scientific">Thermoactinomyces daqus</name>
    <dbReference type="NCBI Taxonomy" id="1329516"/>
    <lineage>
        <taxon>Bacteria</taxon>
        <taxon>Bacillati</taxon>
        <taxon>Bacillota</taxon>
        <taxon>Bacilli</taxon>
        <taxon>Bacillales</taxon>
        <taxon>Thermoactinomycetaceae</taxon>
        <taxon>Thermoactinomyces</taxon>
    </lineage>
</organism>
<dbReference type="EMBL" id="JACEIP010000025">
    <property type="protein sequence ID" value="MBA4543964.1"/>
    <property type="molecule type" value="Genomic_DNA"/>
</dbReference>
<reference evidence="2 3" key="1">
    <citation type="submission" date="2020-07" db="EMBL/GenBank/DDBJ databases">
        <authorList>
            <person name="Feng H."/>
        </authorList>
    </citation>
    <scope>NUCLEOTIDE SEQUENCE [LARGE SCALE GENOMIC DNA]</scope>
    <source>
        <strain evidence="3">s-11</strain>
    </source>
</reference>
<comment type="caution">
    <text evidence="2">The sequence shown here is derived from an EMBL/GenBank/DDBJ whole genome shotgun (WGS) entry which is preliminary data.</text>
</comment>
<protein>
    <submittedName>
        <fullName evidence="2">Helix-turn-helix domain-containing protein</fullName>
    </submittedName>
</protein>
<dbReference type="GO" id="GO:0003677">
    <property type="term" value="F:DNA binding"/>
    <property type="evidence" value="ECO:0007669"/>
    <property type="project" value="InterPro"/>
</dbReference>
<gene>
    <name evidence="2" type="ORF">H1164_13830</name>
</gene>
<dbReference type="RefSeq" id="WP_033100783.1">
    <property type="nucleotide sequence ID" value="NZ_JACEIP010000025.1"/>
</dbReference>
<dbReference type="Proteomes" id="UP000530514">
    <property type="component" value="Unassembled WGS sequence"/>
</dbReference>
<dbReference type="Pfam" id="PF12728">
    <property type="entry name" value="HTH_17"/>
    <property type="match status" value="1"/>
</dbReference>
<dbReference type="NCBIfam" id="TIGR01764">
    <property type="entry name" value="excise"/>
    <property type="match status" value="1"/>
</dbReference>
<feature type="domain" description="Helix-turn-helix" evidence="1">
    <location>
        <begin position="45"/>
        <end position="94"/>
    </location>
</feature>
<dbReference type="OrthoDB" id="122388at2"/>